<dbReference type="InterPro" id="IPR016024">
    <property type="entry name" value="ARM-type_fold"/>
</dbReference>
<feature type="region of interest" description="Disordered" evidence="3">
    <location>
        <begin position="1340"/>
        <end position="1376"/>
    </location>
</feature>
<dbReference type="Gene3D" id="1.20.58.2220">
    <property type="entry name" value="Formin, FH2 domain"/>
    <property type="match status" value="1"/>
</dbReference>
<feature type="region of interest" description="Disordered" evidence="3">
    <location>
        <begin position="1432"/>
        <end position="1477"/>
    </location>
</feature>
<feature type="region of interest" description="Disordered" evidence="3">
    <location>
        <begin position="1174"/>
        <end position="1216"/>
    </location>
</feature>
<dbReference type="VEuPathDB" id="AmoebaDB:NF0076700"/>
<dbReference type="InterPro" id="IPR023578">
    <property type="entry name" value="Ras_GEF_dom_sf"/>
</dbReference>
<dbReference type="InterPro" id="IPR001895">
    <property type="entry name" value="RASGEF_cat_dom"/>
</dbReference>
<feature type="region of interest" description="Disordered" evidence="3">
    <location>
        <begin position="1537"/>
        <end position="1584"/>
    </location>
</feature>
<evidence type="ECO:0000259" key="5">
    <source>
        <dbReference type="PROSITE" id="PS50212"/>
    </source>
</evidence>
<keyword evidence="1 2" id="KW-0344">Guanine-nucleotide releasing factor</keyword>
<feature type="region of interest" description="Disordered" evidence="3">
    <location>
        <begin position="673"/>
        <end position="763"/>
    </location>
</feature>
<dbReference type="InterPro" id="IPR036964">
    <property type="entry name" value="RASGEF_cat_dom_sf"/>
</dbReference>
<feature type="compositionally biased region" description="Low complexity" evidence="3">
    <location>
        <begin position="680"/>
        <end position="722"/>
    </location>
</feature>
<gene>
    <name evidence="7" type="ORF">FDP41_010041</name>
</gene>
<evidence type="ECO:0000313" key="7">
    <source>
        <dbReference type="EMBL" id="KAF0971818.1"/>
    </source>
</evidence>
<dbReference type="SMART" id="SM00229">
    <property type="entry name" value="RasGEFN"/>
    <property type="match status" value="1"/>
</dbReference>
<feature type="domain" description="N-terminal Ras-GEF" evidence="5">
    <location>
        <begin position="1817"/>
        <end position="1977"/>
    </location>
</feature>
<keyword evidence="8" id="KW-1185">Reference proteome</keyword>
<dbReference type="InterPro" id="IPR019804">
    <property type="entry name" value="Ras_G-nucl-exch_fac_CS"/>
</dbReference>
<feature type="region of interest" description="Disordered" evidence="3">
    <location>
        <begin position="310"/>
        <end position="364"/>
    </location>
</feature>
<sequence>MFNKLRKKTVIGFTSNNNLDNIPSASGVIKDLGNVEPSVGVWKDVSGAQLNSVQRSKSIHRIQALTDKESERYYINQLNTAPSVEIVEELLNCIKRKPSQFSSNFCQQYGLFSLNTFLLKNLMSVFQKKTTRLSLERNKQQQENTRLIEHQESVYDVIYKCIECMKELSERVSSNLFKDNLDVVKSISLVLGSSFFTRENRVHIPILKCQLLVLNIFTSHLQREMNDIINQVILRGMNHVCSVYQESTRFSHLMTAFRKCCILLRSASLNTFSYSSLTASSTTLKQDIPYCESFIIQFLQFIKALIDSTSAQRPPPTPPTLHEKDQSMNDKTRDSFDDDNDDDDDNKDDSIHSSYSSSLSYSSYSSSLSYSSPNKKNEMSRQLSQELIHLGLLDALKIIQQIEHLLSQEVKMAIQSLLSSDVIEKEDREDLTKYEYLSRLTNKLYSKLQQNDTFSHMIHILENLLAISTFNQSSTMSHDSGRSSSSSRSTTTTTSSSSSIIQKNWQLLEKIIEASLTSYQEVGGTMNGNRRGGGHGHGGDHGGSSLMVQWTTQRRVEDKFLTQQEQISSLQNIIRKLEKQIERLEEEKNQWSSSSGGGGGMMSGQQQQVTLNNNHNQLLTNNSSSPRIITTSDNKREVVELVGGEEDGGTNNSTWKCSSEVTCTNMNSTEISKLDRHHSSTSTTAITTTSATTTATTTTTPNDTTSGTTATTATTTTASDTTISIMNETPRKSSSSSQSILFNNNNSSTTLNETPPRKSSSSSSFLLFNDSCAMVRKLHFIRLDMDVSTFQKTIFYEIPKNSIPLNTKEIIYLFSGRQIPLKARTHVFDFSDNTDSAHVSFIQPKRMQYVLFHLESIKLSVQEIKQGILHLDRSILNDRTLRILELISPKQEEVDVIRTFEGDVLNLSPVDQFYYHLKDIPYLKERLQCWIFKNEYEQLLNDLLSQIETCTKAAKELTTSQKWKAVLGVILSVGNLLNRAAGDSLECQGFKIHSLLKLKDLKSYNNKTLLEYISEYFLMKNLELMNFDSDLLHVPLATQIRTIQIRDRIHEFVLMLNQIRCLLSSSGNSGGSGSGSSGNSGERLSTSSTSHEENLPNMDKFSMEFSPFLETLKGDLDHVNGKMDIMTSQLEHLATLYGEDVEMMKLRPYLFFTTVNQFTKMFKHPNLIKQVEDEIEKRDSYSSTKNENSENSDAMLNSTNNHSQSSPRTDSSHSITRKGSRLVMNSKMFDLNAPLSEWSSQQQQQHKSMNNMKKQQHKSMNNMKKQQHKSMNNMLNHHPTTFTLDSSPNFINPHLETMRSNSTTNSSETLNSSSWNSTARKTKSLKSLLKDRKFSHLFQDSFKSNNNTNNNNNMDDHSSPLSDGTSSTTSGVSGGGSLMSSSFYEQDVKTEKALNTILDEYGVTREMISLKQDLKLEFGPQILYMMNTTTSTTTSTTSINNDNNNNTTTTTTTSTSNTNNNNNTSSNHNGTTNITNTTNTTTHYEKYSEYHAYLFNHALFLGLTKSQKMCLFSKNGSSSSSSNGTISNGITSGSIGGASSSSGVGGVGSGMHSPKKGFTSPRHHHQVSLSPQPPSSSSSSTATAAVHSNTTFVDPIDLTTTTTTTTTSSSMTTMTDLIPPLSPKQSNIIIGKMTPPSPFVLNPFVSSSSPSLPPLYKIIQFNEMTIRAMIHSQDYPHAFCIQNFKGDVGEIFIAPDKYSREIWMDRIRKLIEPPFFSEIWTKRINENIQQHLEASVTNTSTTHTSTTHTNTTHSTTDHSHDSTTDHSSDSTSHTTTTDHSNSRDEHHIESYYTIPISELKPFKEIPNTEEFVEFKGSTQEIYFATLEKLFQYLTDPIEHDNNFLFTFMLTYKSFTTSEHLLEYLIERYNTPPPPMTPLNENNLQTTSKETMNEKASNQDDGTRNLPVNNSIEWKKQLFAIRLRICQIIMYWIEKHFYNFRRDPALQKRMDYFIREVLPRTKMEKAGERILNTWEVRKAQRETFSLQQIQRQQLQIELLRKQIDRTLLENNVTLRDSSSPRKTSKFQKIISKFNNEGGSDSDSPSAAGNSGGGGSNSVGSSSPNLFIGHSRNSVSIIGIANPPDNPLLETATEIARQLTMIDMELFMRIQPKECLNQSWSKENQKKMAPNIFAMIERTNNLVTYVAFHVLKHETAKERAKYIHRFIKIAKELRNLNNFNSLKGVIAGLNSNSVFRLKKTWALVSENKKEQFKELAKLVSHETNYKRLREAMKNVEPPTIPYIGVYLSDLTFIDDGNVDYKDSKINFYKQRQLANIIRTIQKLQKTPYSFPFHIIRTKLNNIYFSSMFDDGKLYDMSLEREPRQ</sequence>
<feature type="domain" description="FH2" evidence="6">
    <location>
        <begin position="765"/>
        <end position="1188"/>
    </location>
</feature>
<dbReference type="SUPFAM" id="SSF48371">
    <property type="entry name" value="ARM repeat"/>
    <property type="match status" value="1"/>
</dbReference>
<feature type="compositionally biased region" description="Basic and acidic residues" evidence="3">
    <location>
        <begin position="1755"/>
        <end position="1768"/>
    </location>
</feature>
<evidence type="ECO:0008006" key="9">
    <source>
        <dbReference type="Google" id="ProtNLM"/>
    </source>
</evidence>
<dbReference type="GO" id="GO:0007265">
    <property type="term" value="P:Ras protein signal transduction"/>
    <property type="evidence" value="ECO:0007669"/>
    <property type="project" value="TreeGrafter"/>
</dbReference>
<feature type="compositionally biased region" description="Low complexity" evidence="3">
    <location>
        <begin position="1300"/>
        <end position="1318"/>
    </location>
</feature>
<feature type="compositionally biased region" description="Low complexity" evidence="3">
    <location>
        <begin position="353"/>
        <end position="364"/>
    </location>
</feature>
<reference evidence="7 8" key="1">
    <citation type="journal article" date="2019" name="Sci. Rep.">
        <title>Nanopore sequencing improves the draft genome of the human pathogenic amoeba Naegleria fowleri.</title>
        <authorList>
            <person name="Liechti N."/>
            <person name="Schurch N."/>
            <person name="Bruggmann R."/>
            <person name="Wittwer M."/>
        </authorList>
    </citation>
    <scope>NUCLEOTIDE SEQUENCE [LARGE SCALE GENOMIC DNA]</scope>
    <source>
        <strain evidence="7 8">ATCC 30894</strain>
    </source>
</reference>
<feature type="domain" description="Ras-GEF" evidence="4">
    <location>
        <begin position="2089"/>
        <end position="2321"/>
    </location>
</feature>
<feature type="region of interest" description="Disordered" evidence="3">
    <location>
        <begin position="523"/>
        <end position="545"/>
    </location>
</feature>
<dbReference type="SMART" id="SM00147">
    <property type="entry name" value="RasGEF"/>
    <property type="match status" value="1"/>
</dbReference>
<dbReference type="GeneID" id="68117256"/>
<evidence type="ECO:0000256" key="2">
    <source>
        <dbReference type="PROSITE-ProRule" id="PRU00168"/>
    </source>
</evidence>
<feature type="region of interest" description="Disordered" evidence="3">
    <location>
        <begin position="585"/>
        <end position="605"/>
    </location>
</feature>
<dbReference type="Proteomes" id="UP000444721">
    <property type="component" value="Unassembled WGS sequence"/>
</dbReference>
<dbReference type="PROSITE" id="PS00720">
    <property type="entry name" value="RASGEF"/>
    <property type="match status" value="1"/>
</dbReference>
<dbReference type="RefSeq" id="XP_044556534.1">
    <property type="nucleotide sequence ID" value="XM_044700297.1"/>
</dbReference>
<comment type="caution">
    <text evidence="7">The sequence shown here is derived from an EMBL/GenBank/DDBJ whole genome shotgun (WGS) entry which is preliminary data.</text>
</comment>
<feature type="region of interest" description="Disordered" evidence="3">
    <location>
        <begin position="475"/>
        <end position="496"/>
    </location>
</feature>
<dbReference type="InterPro" id="IPR015425">
    <property type="entry name" value="FH2_Formin"/>
</dbReference>
<dbReference type="Gene3D" id="1.10.840.10">
    <property type="entry name" value="Ras guanine-nucleotide exchange factors catalytic domain"/>
    <property type="match status" value="1"/>
</dbReference>
<feature type="compositionally biased region" description="Basic and acidic residues" evidence="3">
    <location>
        <begin position="321"/>
        <end position="335"/>
    </location>
</feature>
<feature type="region of interest" description="Disordered" evidence="3">
    <location>
        <begin position="1737"/>
        <end position="1786"/>
    </location>
</feature>
<feature type="compositionally biased region" description="Low complexity" evidence="3">
    <location>
        <begin position="1345"/>
        <end position="1371"/>
    </location>
</feature>
<feature type="compositionally biased region" description="Low complexity" evidence="3">
    <location>
        <begin position="1567"/>
        <end position="1584"/>
    </location>
</feature>
<dbReference type="Gene3D" id="1.20.870.10">
    <property type="entry name" value="Son of sevenless (SoS) protein Chain: S domain 1"/>
    <property type="match status" value="1"/>
</dbReference>
<dbReference type="CDD" id="cd00155">
    <property type="entry name" value="RasGEF"/>
    <property type="match status" value="1"/>
</dbReference>
<dbReference type="GO" id="GO:0005886">
    <property type="term" value="C:plasma membrane"/>
    <property type="evidence" value="ECO:0007669"/>
    <property type="project" value="TreeGrafter"/>
</dbReference>
<dbReference type="VEuPathDB" id="AmoebaDB:FDP41_010041"/>
<dbReference type="PANTHER" id="PTHR23113:SF368">
    <property type="entry name" value="CELL DIVISION CONTROL PROTEIN 25"/>
    <property type="match status" value="1"/>
</dbReference>
<dbReference type="SUPFAM" id="SSF48366">
    <property type="entry name" value="Ras GEF"/>
    <property type="match status" value="1"/>
</dbReference>
<dbReference type="Pfam" id="PF00617">
    <property type="entry name" value="RasGEF"/>
    <property type="match status" value="1"/>
</dbReference>
<dbReference type="PROSITE" id="PS51444">
    <property type="entry name" value="FH2"/>
    <property type="match status" value="1"/>
</dbReference>
<dbReference type="PANTHER" id="PTHR23113">
    <property type="entry name" value="GUANINE NUCLEOTIDE EXCHANGE FACTOR"/>
    <property type="match status" value="1"/>
</dbReference>
<dbReference type="InterPro" id="IPR042201">
    <property type="entry name" value="FH2_Formin_sf"/>
</dbReference>
<proteinExistence type="predicted"/>
<dbReference type="OrthoDB" id="546434at2759"/>
<dbReference type="SUPFAM" id="SSF101447">
    <property type="entry name" value="Formin homology 2 domain (FH2 domain)"/>
    <property type="match status" value="1"/>
</dbReference>
<feature type="compositionally biased region" description="Low complexity" evidence="3">
    <location>
        <begin position="733"/>
        <end position="752"/>
    </location>
</feature>
<dbReference type="EMBL" id="VFQX01000074">
    <property type="protein sequence ID" value="KAF0971818.1"/>
    <property type="molecule type" value="Genomic_DNA"/>
</dbReference>
<dbReference type="PROSITE" id="PS50212">
    <property type="entry name" value="RASGEF_NTER"/>
    <property type="match status" value="1"/>
</dbReference>
<evidence type="ECO:0000256" key="1">
    <source>
        <dbReference type="ARBA" id="ARBA00022658"/>
    </source>
</evidence>
<feature type="region of interest" description="Disordered" evidence="3">
    <location>
        <begin position="1068"/>
        <end position="1096"/>
    </location>
</feature>
<accession>A0A6A5BCW0</accession>
<feature type="compositionally biased region" description="Low complexity" evidence="3">
    <location>
        <begin position="1737"/>
        <end position="1754"/>
    </location>
</feature>
<dbReference type="CDD" id="cd06224">
    <property type="entry name" value="REM"/>
    <property type="match status" value="1"/>
</dbReference>
<evidence type="ECO:0000256" key="3">
    <source>
        <dbReference type="SAM" id="MobiDB-lite"/>
    </source>
</evidence>
<protein>
    <recommendedName>
        <fullName evidence="9">FH2 domain-containing protein</fullName>
    </recommendedName>
</protein>
<feature type="compositionally biased region" description="Gly residues" evidence="3">
    <location>
        <begin position="1068"/>
        <end position="1078"/>
    </location>
</feature>
<evidence type="ECO:0000313" key="8">
    <source>
        <dbReference type="Proteomes" id="UP000444721"/>
    </source>
</evidence>
<dbReference type="VEuPathDB" id="AmoebaDB:NfTy_082000"/>
<feature type="compositionally biased region" description="Low complexity" evidence="3">
    <location>
        <begin position="2036"/>
        <end position="2047"/>
    </location>
</feature>
<dbReference type="VEuPathDB" id="AmoebaDB:NF0076710"/>
<organism evidence="7 8">
    <name type="scientific">Naegleria fowleri</name>
    <name type="common">Brain eating amoeba</name>
    <dbReference type="NCBI Taxonomy" id="5763"/>
    <lineage>
        <taxon>Eukaryota</taxon>
        <taxon>Discoba</taxon>
        <taxon>Heterolobosea</taxon>
        <taxon>Tetramitia</taxon>
        <taxon>Eutetramitia</taxon>
        <taxon>Vahlkampfiidae</taxon>
        <taxon>Naegleria</taxon>
    </lineage>
</organism>
<name>A0A6A5BCW0_NAEFO</name>
<dbReference type="InterPro" id="IPR000651">
    <property type="entry name" value="Ras-like_Gua-exchang_fac_N"/>
</dbReference>
<dbReference type="GO" id="GO:0005085">
    <property type="term" value="F:guanyl-nucleotide exchange factor activity"/>
    <property type="evidence" value="ECO:0007669"/>
    <property type="project" value="UniProtKB-KW"/>
</dbReference>
<feature type="region of interest" description="Disordered" evidence="3">
    <location>
        <begin position="2032"/>
        <end position="2063"/>
    </location>
</feature>
<feature type="compositionally biased region" description="Polar residues" evidence="3">
    <location>
        <begin position="1181"/>
        <end position="1214"/>
    </location>
</feature>
<dbReference type="Pfam" id="PF00618">
    <property type="entry name" value="RasGEF_N"/>
    <property type="match status" value="1"/>
</dbReference>
<evidence type="ECO:0000259" key="6">
    <source>
        <dbReference type="PROSITE" id="PS51444"/>
    </source>
</evidence>
<evidence type="ECO:0000259" key="4">
    <source>
        <dbReference type="PROSITE" id="PS50009"/>
    </source>
</evidence>
<dbReference type="PROSITE" id="PS50009">
    <property type="entry name" value="RASGEF_CAT"/>
    <property type="match status" value="1"/>
</dbReference>
<feature type="compositionally biased region" description="Acidic residues" evidence="3">
    <location>
        <begin position="336"/>
        <end position="347"/>
    </location>
</feature>
<dbReference type="InterPro" id="IPR008937">
    <property type="entry name" value="Ras-like_GEF"/>
</dbReference>
<feature type="region of interest" description="Disordered" evidence="3">
    <location>
        <begin position="1297"/>
        <end position="1320"/>
    </location>
</feature>
<feature type="compositionally biased region" description="Low complexity" evidence="3">
    <location>
        <begin position="1769"/>
        <end position="1779"/>
    </location>
</feature>
<dbReference type="SMART" id="SM00498">
    <property type="entry name" value="FH2"/>
    <property type="match status" value="1"/>
</dbReference>
<dbReference type="Pfam" id="PF02181">
    <property type="entry name" value="FH2"/>
    <property type="match status" value="1"/>
</dbReference>